<keyword evidence="6 7" id="KW-0472">Membrane</keyword>
<dbReference type="PANTHER" id="PTHR23517">
    <property type="entry name" value="RESISTANCE PROTEIN MDTM, PUTATIVE-RELATED-RELATED"/>
    <property type="match status" value="1"/>
</dbReference>
<dbReference type="RefSeq" id="WP_073392109.1">
    <property type="nucleotide sequence ID" value="NZ_FQVU01000006.1"/>
</dbReference>
<evidence type="ECO:0000313" key="10">
    <source>
        <dbReference type="Proteomes" id="UP000186132"/>
    </source>
</evidence>
<feature type="transmembrane region" description="Helical" evidence="7">
    <location>
        <begin position="166"/>
        <end position="185"/>
    </location>
</feature>
<dbReference type="AlphaFoldDB" id="A0A1M5T566"/>
<keyword evidence="3" id="KW-1003">Cell membrane</keyword>
<keyword evidence="5 7" id="KW-1133">Transmembrane helix</keyword>
<evidence type="ECO:0000256" key="1">
    <source>
        <dbReference type="ARBA" id="ARBA00004651"/>
    </source>
</evidence>
<protein>
    <submittedName>
        <fullName evidence="9">Predicted arabinose efflux permease, MFS family</fullName>
    </submittedName>
</protein>
<proteinExistence type="predicted"/>
<dbReference type="PANTHER" id="PTHR23517:SF2">
    <property type="entry name" value="MULTIDRUG RESISTANCE PROTEIN MDTH"/>
    <property type="match status" value="1"/>
</dbReference>
<keyword evidence="2" id="KW-0813">Transport</keyword>
<evidence type="ECO:0000256" key="3">
    <source>
        <dbReference type="ARBA" id="ARBA00022475"/>
    </source>
</evidence>
<evidence type="ECO:0000256" key="5">
    <source>
        <dbReference type="ARBA" id="ARBA00022989"/>
    </source>
</evidence>
<evidence type="ECO:0000256" key="6">
    <source>
        <dbReference type="ARBA" id="ARBA00023136"/>
    </source>
</evidence>
<gene>
    <name evidence="9" type="ORF">SAMN05443575_3911</name>
</gene>
<dbReference type="GO" id="GO:0005886">
    <property type="term" value="C:plasma membrane"/>
    <property type="evidence" value="ECO:0007669"/>
    <property type="project" value="UniProtKB-SubCell"/>
</dbReference>
<dbReference type="EMBL" id="FQVU01000006">
    <property type="protein sequence ID" value="SHH45838.1"/>
    <property type="molecule type" value="Genomic_DNA"/>
</dbReference>
<comment type="subcellular location">
    <subcellularLocation>
        <location evidence="1">Cell membrane</location>
        <topology evidence="1">Multi-pass membrane protein</topology>
    </subcellularLocation>
</comment>
<organism evidence="9 10">
    <name type="scientific">Jatrophihabitans endophyticus</name>
    <dbReference type="NCBI Taxonomy" id="1206085"/>
    <lineage>
        <taxon>Bacteria</taxon>
        <taxon>Bacillati</taxon>
        <taxon>Actinomycetota</taxon>
        <taxon>Actinomycetes</taxon>
        <taxon>Jatrophihabitantales</taxon>
        <taxon>Jatrophihabitantaceae</taxon>
        <taxon>Jatrophihabitans</taxon>
    </lineage>
</organism>
<feature type="transmembrane region" description="Helical" evidence="7">
    <location>
        <begin position="133"/>
        <end position="154"/>
    </location>
</feature>
<evidence type="ECO:0000256" key="2">
    <source>
        <dbReference type="ARBA" id="ARBA00022448"/>
    </source>
</evidence>
<dbReference type="InterPro" id="IPR011701">
    <property type="entry name" value="MFS"/>
</dbReference>
<dbReference type="STRING" id="1206085.SAMN05443575_3911"/>
<feature type="transmembrane region" description="Helical" evidence="7">
    <location>
        <begin position="99"/>
        <end position="121"/>
    </location>
</feature>
<dbReference type="PROSITE" id="PS50850">
    <property type="entry name" value="MFS"/>
    <property type="match status" value="1"/>
</dbReference>
<feature type="transmembrane region" description="Helical" evidence="7">
    <location>
        <begin position="308"/>
        <end position="332"/>
    </location>
</feature>
<evidence type="ECO:0000259" key="8">
    <source>
        <dbReference type="PROSITE" id="PS50850"/>
    </source>
</evidence>
<keyword evidence="10" id="KW-1185">Reference proteome</keyword>
<feature type="transmembrane region" description="Helical" evidence="7">
    <location>
        <begin position="212"/>
        <end position="231"/>
    </location>
</feature>
<dbReference type="Pfam" id="PF07690">
    <property type="entry name" value="MFS_1"/>
    <property type="match status" value="1"/>
</dbReference>
<dbReference type="InterPro" id="IPR036259">
    <property type="entry name" value="MFS_trans_sf"/>
</dbReference>
<sequence length="408" mass="41021">MRFAHRRLAVLLVGSSLGAVGWGAVLPFLYADIADARHLGASVAAVTFTAFALGALVAAPLAGRLADRSRPVRVATVARLGMVLAIVALAYAATALTLWAAAFAYGAALAVVQPSTAVLVLELTPAARRRGAFAWQFIGQNLGLAVGGMVGGYLVDLTVPTGSRPAYAFAAVCSAASAVLVAIAASRTARPALAVDEPAPTTGYRGVLQVPAVRWLLAVTVLLTLACYAQFDSGLPAYALSVLDVAPTTLGTAVAVNTVLVAALTAPVVRLTRTVAPAVLLATCAVLWIGVWVVLAAPMLHLGASGTFVVAGYGLFSVGETMLAPVLTPLAATLAPAGATGRTLAAVTGAQTLATAIGPGLSGLLLGLGLPLGFVALQILCCVLAIGCALRLGRVDAARHQQSLALAA</sequence>
<dbReference type="InterPro" id="IPR020846">
    <property type="entry name" value="MFS_dom"/>
</dbReference>
<dbReference type="Proteomes" id="UP000186132">
    <property type="component" value="Unassembled WGS sequence"/>
</dbReference>
<dbReference type="GO" id="GO:0022857">
    <property type="term" value="F:transmembrane transporter activity"/>
    <property type="evidence" value="ECO:0007669"/>
    <property type="project" value="InterPro"/>
</dbReference>
<feature type="transmembrane region" description="Helical" evidence="7">
    <location>
        <begin position="344"/>
        <end position="366"/>
    </location>
</feature>
<dbReference type="OrthoDB" id="4855277at2"/>
<dbReference type="InterPro" id="IPR050171">
    <property type="entry name" value="MFS_Transporters"/>
</dbReference>
<dbReference type="Gene3D" id="1.20.1250.20">
    <property type="entry name" value="MFS general substrate transporter like domains"/>
    <property type="match status" value="1"/>
</dbReference>
<feature type="transmembrane region" description="Helical" evidence="7">
    <location>
        <begin position="74"/>
        <end position="93"/>
    </location>
</feature>
<evidence type="ECO:0000256" key="4">
    <source>
        <dbReference type="ARBA" id="ARBA00022692"/>
    </source>
</evidence>
<feature type="domain" description="Major facilitator superfamily (MFS) profile" evidence="8">
    <location>
        <begin position="2"/>
        <end position="396"/>
    </location>
</feature>
<accession>A0A1M5T566</accession>
<feature type="transmembrane region" description="Helical" evidence="7">
    <location>
        <begin position="39"/>
        <end position="62"/>
    </location>
</feature>
<feature type="transmembrane region" description="Helical" evidence="7">
    <location>
        <begin position="372"/>
        <end position="392"/>
    </location>
</feature>
<feature type="transmembrane region" description="Helical" evidence="7">
    <location>
        <begin position="278"/>
        <end position="302"/>
    </location>
</feature>
<reference evidence="9 10" key="1">
    <citation type="submission" date="2016-11" db="EMBL/GenBank/DDBJ databases">
        <authorList>
            <person name="Jaros S."/>
            <person name="Januszkiewicz K."/>
            <person name="Wedrychowicz H."/>
        </authorList>
    </citation>
    <scope>NUCLEOTIDE SEQUENCE [LARGE SCALE GENOMIC DNA]</scope>
    <source>
        <strain evidence="9 10">DSM 45627</strain>
    </source>
</reference>
<dbReference type="SUPFAM" id="SSF103473">
    <property type="entry name" value="MFS general substrate transporter"/>
    <property type="match status" value="1"/>
</dbReference>
<feature type="transmembrane region" description="Helical" evidence="7">
    <location>
        <begin position="237"/>
        <end position="266"/>
    </location>
</feature>
<evidence type="ECO:0000313" key="9">
    <source>
        <dbReference type="EMBL" id="SHH45838.1"/>
    </source>
</evidence>
<keyword evidence="4 7" id="KW-0812">Transmembrane</keyword>
<name>A0A1M5T566_9ACTN</name>
<evidence type="ECO:0000256" key="7">
    <source>
        <dbReference type="SAM" id="Phobius"/>
    </source>
</evidence>